<evidence type="ECO:0000313" key="1">
    <source>
        <dbReference type="EMBL" id="ABK16430.1"/>
    </source>
</evidence>
<protein>
    <submittedName>
        <fullName evidence="1">Uncharacterized protein</fullName>
    </submittedName>
</protein>
<dbReference type="KEGG" id="sfu:Sfum_0732"/>
<dbReference type="AlphaFoldDB" id="A0LG78"/>
<accession>A0LG78</accession>
<proteinExistence type="predicted"/>
<gene>
    <name evidence="1" type="ordered locus">Sfum_0732</name>
</gene>
<name>A0LG78_SYNFM</name>
<dbReference type="Proteomes" id="UP000001784">
    <property type="component" value="Chromosome"/>
</dbReference>
<sequence>MLIQKGKMAENRLFRGKVVLVYMMNAAPEFSGGIAICDPVLEDNNGRCFVVGTVPNMFDDWSSGQTVGVALDQIAHYLEFSSEQEFLDKSSFWNQGNAAN</sequence>
<dbReference type="InParanoid" id="A0LG78"/>
<dbReference type="EMBL" id="CP000478">
    <property type="protein sequence ID" value="ABK16430.1"/>
    <property type="molecule type" value="Genomic_DNA"/>
</dbReference>
<reference evidence="1 2" key="1">
    <citation type="submission" date="2006-10" db="EMBL/GenBank/DDBJ databases">
        <title>Complete sequence of Syntrophobacter fumaroxidans MPOB.</title>
        <authorList>
            <consortium name="US DOE Joint Genome Institute"/>
            <person name="Copeland A."/>
            <person name="Lucas S."/>
            <person name="Lapidus A."/>
            <person name="Barry K."/>
            <person name="Detter J.C."/>
            <person name="Glavina del Rio T."/>
            <person name="Hammon N."/>
            <person name="Israni S."/>
            <person name="Pitluck S."/>
            <person name="Goltsman E.G."/>
            <person name="Martinez M."/>
            <person name="Schmutz J."/>
            <person name="Larimer F."/>
            <person name="Land M."/>
            <person name="Hauser L."/>
            <person name="Kyrpides N."/>
            <person name="Kim E."/>
            <person name="Boone D.R."/>
            <person name="Brockman F."/>
            <person name="Culley D."/>
            <person name="Ferry J."/>
            <person name="Gunsalus R."/>
            <person name="McInerney M.J."/>
            <person name="Morrison M."/>
            <person name="Plugge C."/>
            <person name="Rohlin L."/>
            <person name="Scholten J."/>
            <person name="Sieber J."/>
            <person name="Stams A.J.M."/>
            <person name="Worm P."/>
            <person name="Henstra A.M."/>
            <person name="Richardson P."/>
        </authorList>
    </citation>
    <scope>NUCLEOTIDE SEQUENCE [LARGE SCALE GENOMIC DNA]</scope>
    <source>
        <strain evidence="2">DSM 10017 / MPOB</strain>
    </source>
</reference>
<keyword evidence="2" id="KW-1185">Reference proteome</keyword>
<dbReference type="HOGENOM" id="CLU_2304647_0_0_7"/>
<organism evidence="1 2">
    <name type="scientific">Syntrophobacter fumaroxidans (strain DSM 10017 / MPOB)</name>
    <dbReference type="NCBI Taxonomy" id="335543"/>
    <lineage>
        <taxon>Bacteria</taxon>
        <taxon>Pseudomonadati</taxon>
        <taxon>Thermodesulfobacteriota</taxon>
        <taxon>Syntrophobacteria</taxon>
        <taxon>Syntrophobacterales</taxon>
        <taxon>Syntrophobacteraceae</taxon>
        <taxon>Syntrophobacter</taxon>
    </lineage>
</organism>
<evidence type="ECO:0000313" key="2">
    <source>
        <dbReference type="Proteomes" id="UP000001784"/>
    </source>
</evidence>
<dbReference type="RefSeq" id="WP_011697603.1">
    <property type="nucleotide sequence ID" value="NC_008554.1"/>
</dbReference>